<feature type="non-terminal residue" evidence="2">
    <location>
        <position position="140"/>
    </location>
</feature>
<evidence type="ECO:0000313" key="2">
    <source>
        <dbReference type="EMBL" id="MED6227385.1"/>
    </source>
</evidence>
<gene>
    <name evidence="2" type="ORF">PIB30_113013</name>
</gene>
<evidence type="ECO:0000256" key="1">
    <source>
        <dbReference type="SAM" id="MobiDB-lite"/>
    </source>
</evidence>
<evidence type="ECO:0000313" key="3">
    <source>
        <dbReference type="Proteomes" id="UP001341840"/>
    </source>
</evidence>
<protein>
    <submittedName>
        <fullName evidence="2">Uncharacterized protein</fullName>
    </submittedName>
</protein>
<sequence length="140" mass="15285">MARTSEGLRVPTQLPSGKSQLVADALSRKHASLARLRIKEEELIVSLNAMRLGLKASKEEDGRRKARGVLNFLHSPEKYKDVLGLEGDVLVARDEKGCGGLRLEMFGMPEGEDRTSEAVGKTPTLGDTQVEMGRHHDGHG</sequence>
<reference evidence="2 3" key="1">
    <citation type="journal article" date="2023" name="Plants (Basel)">
        <title>Bridging the Gap: Combining Genomics and Transcriptomics Approaches to Understand Stylosanthes scabra, an Orphan Legume from the Brazilian Caatinga.</title>
        <authorList>
            <person name="Ferreira-Neto J.R.C."/>
            <person name="da Silva M.D."/>
            <person name="Binneck E."/>
            <person name="de Melo N.F."/>
            <person name="da Silva R.H."/>
            <person name="de Melo A.L.T.M."/>
            <person name="Pandolfi V."/>
            <person name="Bustamante F.O."/>
            <person name="Brasileiro-Vidal A.C."/>
            <person name="Benko-Iseppon A.M."/>
        </authorList>
    </citation>
    <scope>NUCLEOTIDE SEQUENCE [LARGE SCALE GENOMIC DNA]</scope>
    <source>
        <tissue evidence="2">Leaves</tissue>
    </source>
</reference>
<organism evidence="2 3">
    <name type="scientific">Stylosanthes scabra</name>
    <dbReference type="NCBI Taxonomy" id="79078"/>
    <lineage>
        <taxon>Eukaryota</taxon>
        <taxon>Viridiplantae</taxon>
        <taxon>Streptophyta</taxon>
        <taxon>Embryophyta</taxon>
        <taxon>Tracheophyta</taxon>
        <taxon>Spermatophyta</taxon>
        <taxon>Magnoliopsida</taxon>
        <taxon>eudicotyledons</taxon>
        <taxon>Gunneridae</taxon>
        <taxon>Pentapetalae</taxon>
        <taxon>rosids</taxon>
        <taxon>fabids</taxon>
        <taxon>Fabales</taxon>
        <taxon>Fabaceae</taxon>
        <taxon>Papilionoideae</taxon>
        <taxon>50 kb inversion clade</taxon>
        <taxon>dalbergioids sensu lato</taxon>
        <taxon>Dalbergieae</taxon>
        <taxon>Pterocarpus clade</taxon>
        <taxon>Stylosanthes</taxon>
    </lineage>
</organism>
<dbReference type="EMBL" id="JASCZI010280488">
    <property type="protein sequence ID" value="MED6227385.1"/>
    <property type="molecule type" value="Genomic_DNA"/>
</dbReference>
<keyword evidence="3" id="KW-1185">Reference proteome</keyword>
<comment type="caution">
    <text evidence="2">The sequence shown here is derived from an EMBL/GenBank/DDBJ whole genome shotgun (WGS) entry which is preliminary data.</text>
</comment>
<dbReference type="Proteomes" id="UP001341840">
    <property type="component" value="Unassembled WGS sequence"/>
</dbReference>
<feature type="region of interest" description="Disordered" evidence="1">
    <location>
        <begin position="104"/>
        <end position="140"/>
    </location>
</feature>
<accession>A0ABU6ZZQ1</accession>
<proteinExistence type="predicted"/>
<name>A0ABU6ZZQ1_9FABA</name>